<dbReference type="PANTHER" id="PTHR34989:SF1">
    <property type="entry name" value="PROTEIN HDED"/>
    <property type="match status" value="1"/>
</dbReference>
<proteinExistence type="predicted"/>
<protein>
    <submittedName>
        <fullName evidence="2">DUF308 domain-containing protein</fullName>
    </submittedName>
</protein>
<sequence>MSSSLLERRRTGWDLVLGALLVIGGLVILGHAVWATAVSVLFLGWILLLVGVVGLVGAFFRIGKGGFWVSALSGGLLLVLGGVCLRNPEVAAVTLTLVAGALFLATGIVRLAASAQEPEYRWPLLIAGVVSTLLGLVVLFNLVSASYVLLGVILGIETLFDGIAMMLVGRVRVSPAGMGHPGVVAP</sequence>
<evidence type="ECO:0000313" key="3">
    <source>
        <dbReference type="Proteomes" id="UP000754710"/>
    </source>
</evidence>
<dbReference type="Proteomes" id="UP000754710">
    <property type="component" value="Unassembled WGS sequence"/>
</dbReference>
<keyword evidence="3" id="KW-1185">Reference proteome</keyword>
<evidence type="ECO:0000313" key="2">
    <source>
        <dbReference type="EMBL" id="MBY9073395.1"/>
    </source>
</evidence>
<keyword evidence="1" id="KW-0812">Transmembrane</keyword>
<feature type="transmembrane region" description="Helical" evidence="1">
    <location>
        <begin position="67"/>
        <end position="85"/>
    </location>
</feature>
<dbReference type="EMBL" id="JAIEZQ010000001">
    <property type="protein sequence ID" value="MBY9073395.1"/>
    <property type="molecule type" value="Genomic_DNA"/>
</dbReference>
<comment type="caution">
    <text evidence="2">The sequence shown here is derived from an EMBL/GenBank/DDBJ whole genome shotgun (WGS) entry which is preliminary data.</text>
</comment>
<organism evidence="2 3">
    <name type="scientific">Nocardioides jiangsuensis</name>
    <dbReference type="NCBI Taxonomy" id="2866161"/>
    <lineage>
        <taxon>Bacteria</taxon>
        <taxon>Bacillati</taxon>
        <taxon>Actinomycetota</taxon>
        <taxon>Actinomycetes</taxon>
        <taxon>Propionibacteriales</taxon>
        <taxon>Nocardioidaceae</taxon>
        <taxon>Nocardioides</taxon>
    </lineage>
</organism>
<dbReference type="Pfam" id="PF03729">
    <property type="entry name" value="DUF308"/>
    <property type="match status" value="1"/>
</dbReference>
<keyword evidence="1" id="KW-0472">Membrane</keyword>
<dbReference type="PANTHER" id="PTHR34989">
    <property type="entry name" value="PROTEIN HDED"/>
    <property type="match status" value="1"/>
</dbReference>
<reference evidence="2 3" key="1">
    <citation type="submission" date="2021-08" db="EMBL/GenBank/DDBJ databases">
        <title>Nocardioides bacterium WL0053 sp. nov., isolated from the sediment.</title>
        <authorList>
            <person name="Wang L."/>
            <person name="Zhang D."/>
            <person name="Zhang A."/>
        </authorList>
    </citation>
    <scope>NUCLEOTIDE SEQUENCE [LARGE SCALE GENOMIC DNA]</scope>
    <source>
        <strain evidence="2 3">WL0053</strain>
    </source>
</reference>
<name>A0ABS7REE9_9ACTN</name>
<feature type="transmembrane region" description="Helical" evidence="1">
    <location>
        <begin position="148"/>
        <end position="168"/>
    </location>
</feature>
<accession>A0ABS7REE9</accession>
<feature type="transmembrane region" description="Helical" evidence="1">
    <location>
        <begin position="40"/>
        <end position="60"/>
    </location>
</feature>
<keyword evidence="1" id="KW-1133">Transmembrane helix</keyword>
<feature type="transmembrane region" description="Helical" evidence="1">
    <location>
        <begin position="124"/>
        <end position="142"/>
    </location>
</feature>
<evidence type="ECO:0000256" key="1">
    <source>
        <dbReference type="SAM" id="Phobius"/>
    </source>
</evidence>
<feature type="transmembrane region" description="Helical" evidence="1">
    <location>
        <begin position="12"/>
        <end position="34"/>
    </location>
</feature>
<dbReference type="InterPro" id="IPR052712">
    <property type="entry name" value="Acid_resist_chaperone_HdeD"/>
</dbReference>
<dbReference type="RefSeq" id="WP_221023197.1">
    <property type="nucleotide sequence ID" value="NZ_JAIEZQ010000001.1"/>
</dbReference>
<gene>
    <name evidence="2" type="ORF">K1X13_01050</name>
</gene>
<feature type="transmembrane region" description="Helical" evidence="1">
    <location>
        <begin position="91"/>
        <end position="112"/>
    </location>
</feature>
<dbReference type="InterPro" id="IPR005325">
    <property type="entry name" value="DUF308_memb"/>
</dbReference>